<dbReference type="InterPro" id="IPR001387">
    <property type="entry name" value="Cro/C1-type_HTH"/>
</dbReference>
<evidence type="ECO:0000313" key="3">
    <source>
        <dbReference type="EMBL" id="MFD2170272.1"/>
    </source>
</evidence>
<sequence length="306" mass="35763">MDYYRIGRVIKELRMQRSMTQKELSELICTQGQLSKIEKGEVIPNSSTLYELAGRLGVEISYIYEQASSERSDYVTETFKIIRQAIRDRDYEKVSEIIRAEKNNQLFQAPASRQFLTWHEGIIAYYTERNVERSLQLLQEATEITHQSSVYTERHCEILNSIGIIHFEEEQYDKAIIHFQKALDLLSQTPHEIDITIKIRILYNLSKACHLLKRYEKAIKYARQGIRACKRSEMMYLLGELYFQCASSMLAAGKEPSKVSQLLEQSLALFSLQEKHHFSEVVQQQLKMVNESTYMQVVPAQRKKES</sequence>
<comment type="caution">
    <text evidence="3">The sequence shown here is derived from an EMBL/GenBank/DDBJ whole genome shotgun (WGS) entry which is preliminary data.</text>
</comment>
<dbReference type="SMART" id="SM00530">
    <property type="entry name" value="HTH_XRE"/>
    <property type="match status" value="1"/>
</dbReference>
<gene>
    <name evidence="3" type="ORF">ACFSOY_09705</name>
</gene>
<dbReference type="PROSITE" id="PS50005">
    <property type="entry name" value="TPR"/>
    <property type="match status" value="1"/>
</dbReference>
<organism evidence="3 4">
    <name type="scientific">Tumebacillus lipolyticus</name>
    <dbReference type="NCBI Taxonomy" id="1280370"/>
    <lineage>
        <taxon>Bacteria</taxon>
        <taxon>Bacillati</taxon>
        <taxon>Bacillota</taxon>
        <taxon>Bacilli</taxon>
        <taxon>Bacillales</taxon>
        <taxon>Alicyclobacillaceae</taxon>
        <taxon>Tumebacillus</taxon>
    </lineage>
</organism>
<dbReference type="InterPro" id="IPR053163">
    <property type="entry name" value="HTH-type_regulator_Rgg"/>
</dbReference>
<dbReference type="CDD" id="cd00093">
    <property type="entry name" value="HTH_XRE"/>
    <property type="match status" value="1"/>
</dbReference>
<dbReference type="PANTHER" id="PTHR37038:SF14">
    <property type="entry name" value="TRANSCRIPTIONAL ACTIVATOR"/>
    <property type="match status" value="1"/>
</dbReference>
<dbReference type="RefSeq" id="WP_386046071.1">
    <property type="nucleotide sequence ID" value="NZ_JBHUIO010000005.1"/>
</dbReference>
<evidence type="ECO:0000313" key="4">
    <source>
        <dbReference type="Proteomes" id="UP001597343"/>
    </source>
</evidence>
<dbReference type="InterPro" id="IPR010982">
    <property type="entry name" value="Lambda_DNA-bd_dom_sf"/>
</dbReference>
<feature type="repeat" description="TPR" evidence="1">
    <location>
        <begin position="156"/>
        <end position="189"/>
    </location>
</feature>
<keyword evidence="4" id="KW-1185">Reference proteome</keyword>
<dbReference type="Gene3D" id="1.25.40.10">
    <property type="entry name" value="Tetratricopeptide repeat domain"/>
    <property type="match status" value="1"/>
</dbReference>
<evidence type="ECO:0000256" key="1">
    <source>
        <dbReference type="PROSITE-ProRule" id="PRU00339"/>
    </source>
</evidence>
<protein>
    <submittedName>
        <fullName evidence="3">Tetratricopeptide repeat protein</fullName>
    </submittedName>
</protein>
<dbReference type="InterPro" id="IPR019734">
    <property type="entry name" value="TPR_rpt"/>
</dbReference>
<evidence type="ECO:0000259" key="2">
    <source>
        <dbReference type="PROSITE" id="PS50943"/>
    </source>
</evidence>
<keyword evidence="1" id="KW-0802">TPR repeat</keyword>
<reference evidence="4" key="1">
    <citation type="journal article" date="2019" name="Int. J. Syst. Evol. Microbiol.">
        <title>The Global Catalogue of Microorganisms (GCM) 10K type strain sequencing project: providing services to taxonomists for standard genome sequencing and annotation.</title>
        <authorList>
            <consortium name="The Broad Institute Genomics Platform"/>
            <consortium name="The Broad Institute Genome Sequencing Center for Infectious Disease"/>
            <person name="Wu L."/>
            <person name="Ma J."/>
        </authorList>
    </citation>
    <scope>NUCLEOTIDE SEQUENCE [LARGE SCALE GENOMIC DNA]</scope>
    <source>
        <strain evidence="4">CGMCC 1.13574</strain>
    </source>
</reference>
<dbReference type="SUPFAM" id="SSF47413">
    <property type="entry name" value="lambda repressor-like DNA-binding domains"/>
    <property type="match status" value="1"/>
</dbReference>
<dbReference type="Proteomes" id="UP001597343">
    <property type="component" value="Unassembled WGS sequence"/>
</dbReference>
<dbReference type="SMART" id="SM00028">
    <property type="entry name" value="TPR"/>
    <property type="match status" value="2"/>
</dbReference>
<dbReference type="InterPro" id="IPR041315">
    <property type="entry name" value="PlcR_TPR"/>
</dbReference>
<accession>A0ABW4ZWI7</accession>
<dbReference type="PROSITE" id="PS50943">
    <property type="entry name" value="HTH_CROC1"/>
    <property type="match status" value="1"/>
</dbReference>
<dbReference type="InterPro" id="IPR011990">
    <property type="entry name" value="TPR-like_helical_dom_sf"/>
</dbReference>
<feature type="domain" description="HTH cro/C1-type" evidence="2">
    <location>
        <begin position="10"/>
        <end position="63"/>
    </location>
</feature>
<name>A0ABW4ZWI7_9BACL</name>
<proteinExistence type="predicted"/>
<dbReference type="SUPFAM" id="SSF48452">
    <property type="entry name" value="TPR-like"/>
    <property type="match status" value="1"/>
</dbReference>
<dbReference type="Pfam" id="PF01381">
    <property type="entry name" value="HTH_3"/>
    <property type="match status" value="1"/>
</dbReference>
<dbReference type="Pfam" id="PF18768">
    <property type="entry name" value="RNPP_C"/>
    <property type="match status" value="1"/>
</dbReference>
<dbReference type="PANTHER" id="PTHR37038">
    <property type="entry name" value="TRANSCRIPTIONAL REGULATOR-RELATED"/>
    <property type="match status" value="1"/>
</dbReference>
<dbReference type="EMBL" id="JBHUIO010000005">
    <property type="protein sequence ID" value="MFD2170272.1"/>
    <property type="molecule type" value="Genomic_DNA"/>
</dbReference>